<name>A0A1G8K8Q2_9BACI</name>
<reference evidence="1 2" key="1">
    <citation type="submission" date="2016-10" db="EMBL/GenBank/DDBJ databases">
        <authorList>
            <person name="de Groot N.N."/>
        </authorList>
    </citation>
    <scope>NUCLEOTIDE SEQUENCE [LARGE SCALE GENOMIC DNA]</scope>
    <source>
        <strain evidence="1 2">DSM 21632</strain>
    </source>
</reference>
<evidence type="ECO:0000313" key="2">
    <source>
        <dbReference type="Proteomes" id="UP000199163"/>
    </source>
</evidence>
<dbReference type="Proteomes" id="UP000199163">
    <property type="component" value="Unassembled WGS sequence"/>
</dbReference>
<keyword evidence="2" id="KW-1185">Reference proteome</keyword>
<accession>A0A1G8K8Q2</accession>
<gene>
    <name evidence="1" type="ORF">SAMN05192534_1439</name>
</gene>
<protein>
    <submittedName>
        <fullName evidence="1">Uncharacterized protein</fullName>
    </submittedName>
</protein>
<sequence length="48" mass="5678">MGAREYILYINNQLEQLKAVEEENKKREDYATVVFSSRQFELPGVQSR</sequence>
<proteinExistence type="predicted"/>
<organism evidence="1 2">
    <name type="scientific">Alteribacillus persepolensis</name>
    <dbReference type="NCBI Taxonomy" id="568899"/>
    <lineage>
        <taxon>Bacteria</taxon>
        <taxon>Bacillati</taxon>
        <taxon>Bacillota</taxon>
        <taxon>Bacilli</taxon>
        <taxon>Bacillales</taxon>
        <taxon>Bacillaceae</taxon>
        <taxon>Alteribacillus</taxon>
    </lineage>
</organism>
<evidence type="ECO:0000313" key="1">
    <source>
        <dbReference type="EMBL" id="SDI39804.1"/>
    </source>
</evidence>
<dbReference type="RefSeq" id="WP_175487586.1">
    <property type="nucleotide sequence ID" value="NZ_FNDK01000043.1"/>
</dbReference>
<dbReference type="AlphaFoldDB" id="A0A1G8K8Q2"/>
<dbReference type="EMBL" id="FNDK01000043">
    <property type="protein sequence ID" value="SDI39804.1"/>
    <property type="molecule type" value="Genomic_DNA"/>
</dbReference>